<comment type="caution">
    <text evidence="1">The sequence shown here is derived from an EMBL/GenBank/DDBJ whole genome shotgun (WGS) entry which is preliminary data.</text>
</comment>
<evidence type="ECO:0000313" key="1">
    <source>
        <dbReference type="EMBL" id="MVQ36352.1"/>
    </source>
</evidence>
<dbReference type="RefSeq" id="WP_157320284.1">
    <property type="nucleotide sequence ID" value="NZ_WSEM01000016.1"/>
</dbReference>
<keyword evidence="2" id="KW-1185">Reference proteome</keyword>
<dbReference type="Gene3D" id="1.20.1420.60">
    <property type="match status" value="1"/>
</dbReference>
<proteinExistence type="predicted"/>
<organism evidence="1 2">
    <name type="scientific">Paenibacillus anseongense</name>
    <dbReference type="NCBI Taxonomy" id="2682845"/>
    <lineage>
        <taxon>Bacteria</taxon>
        <taxon>Bacillati</taxon>
        <taxon>Bacillota</taxon>
        <taxon>Bacilli</taxon>
        <taxon>Bacillales</taxon>
        <taxon>Paenibacillaceae</taxon>
        <taxon>Paenibacillus</taxon>
    </lineage>
</organism>
<evidence type="ECO:0000313" key="2">
    <source>
        <dbReference type="Proteomes" id="UP000467637"/>
    </source>
</evidence>
<sequence length="172" mass="20264">MLVKMNRQEFDLLDDDALGWMCMEPIFLQIRGKDMAVKSQAFAQLGTGQQALFMFRVLYDHARNSVTEFYCWVAYLLEQSYFWSGVMKGLRFFDDALMIQILEETKNVLETRSQQIGLQLSNVNFKDLEDNRELKSTIDRLFQKFQEATPDSLKRISVYIRSNPLEFVEMKD</sequence>
<dbReference type="Proteomes" id="UP000467637">
    <property type="component" value="Unassembled WGS sequence"/>
</dbReference>
<dbReference type="EMBL" id="WSEM01000016">
    <property type="protein sequence ID" value="MVQ36352.1"/>
    <property type="molecule type" value="Genomic_DNA"/>
</dbReference>
<name>A0ABW9UAD0_9BACL</name>
<accession>A0ABW9UAD0</accession>
<gene>
    <name evidence="1" type="ORF">GON05_17220</name>
</gene>
<reference evidence="1 2" key="1">
    <citation type="submission" date="2019-12" db="EMBL/GenBank/DDBJ databases">
        <authorList>
            <person name="Huq M.A."/>
        </authorList>
    </citation>
    <scope>NUCLEOTIDE SEQUENCE [LARGE SCALE GENOMIC DNA]</scope>
    <source>
        <strain evidence="1 2">MAH-34</strain>
    </source>
</reference>
<protein>
    <submittedName>
        <fullName evidence="1">Uncharacterized protein</fullName>
    </submittedName>
</protein>